<dbReference type="EMBL" id="BQNB010009030">
    <property type="protein sequence ID" value="GJS57757.1"/>
    <property type="molecule type" value="Genomic_DNA"/>
</dbReference>
<dbReference type="PANTHER" id="PTHR24223">
    <property type="entry name" value="ATP-BINDING CASSETTE SUB-FAMILY C"/>
    <property type="match status" value="1"/>
</dbReference>
<name>A0ABQ4WXY4_9ASTR</name>
<dbReference type="Proteomes" id="UP001151760">
    <property type="component" value="Unassembled WGS sequence"/>
</dbReference>
<protein>
    <submittedName>
        <fullName evidence="3">ABC transporter C family member 3-like protein</fullName>
    </submittedName>
</protein>
<dbReference type="InterPro" id="IPR027417">
    <property type="entry name" value="P-loop_NTPase"/>
</dbReference>
<comment type="caution">
    <text evidence="3">The sequence shown here is derived from an EMBL/GenBank/DDBJ whole genome shotgun (WGS) entry which is preliminary data.</text>
</comment>
<evidence type="ECO:0000313" key="3">
    <source>
        <dbReference type="EMBL" id="GJS57757.1"/>
    </source>
</evidence>
<evidence type="ECO:0000256" key="1">
    <source>
        <dbReference type="ARBA" id="ARBA00022741"/>
    </source>
</evidence>
<evidence type="ECO:0000256" key="2">
    <source>
        <dbReference type="ARBA" id="ARBA00022840"/>
    </source>
</evidence>
<dbReference type="PANTHER" id="PTHR24223:SF181">
    <property type="entry name" value="ABC TRANSPORTER C FAMILY MEMBER 3"/>
    <property type="match status" value="1"/>
</dbReference>
<dbReference type="InterPro" id="IPR050173">
    <property type="entry name" value="ABC_transporter_C-like"/>
</dbReference>
<sequence length="83" mass="9100">MGQRQFVCIGRVLFKKSKILVLDEATALVDSATDNMIHETIMKHFSDTTVITVGHRITTVVNSDMVLVLNNGQLKNVALGSTL</sequence>
<dbReference type="Gene3D" id="3.40.50.300">
    <property type="entry name" value="P-loop containing nucleotide triphosphate hydrolases"/>
    <property type="match status" value="1"/>
</dbReference>
<accession>A0ABQ4WXY4</accession>
<keyword evidence="2" id="KW-0067">ATP-binding</keyword>
<dbReference type="SUPFAM" id="SSF52540">
    <property type="entry name" value="P-loop containing nucleoside triphosphate hydrolases"/>
    <property type="match status" value="1"/>
</dbReference>
<proteinExistence type="predicted"/>
<keyword evidence="1" id="KW-0547">Nucleotide-binding</keyword>
<evidence type="ECO:0000313" key="4">
    <source>
        <dbReference type="Proteomes" id="UP001151760"/>
    </source>
</evidence>
<organism evidence="3 4">
    <name type="scientific">Tanacetum coccineum</name>
    <dbReference type="NCBI Taxonomy" id="301880"/>
    <lineage>
        <taxon>Eukaryota</taxon>
        <taxon>Viridiplantae</taxon>
        <taxon>Streptophyta</taxon>
        <taxon>Embryophyta</taxon>
        <taxon>Tracheophyta</taxon>
        <taxon>Spermatophyta</taxon>
        <taxon>Magnoliopsida</taxon>
        <taxon>eudicotyledons</taxon>
        <taxon>Gunneridae</taxon>
        <taxon>Pentapetalae</taxon>
        <taxon>asterids</taxon>
        <taxon>campanulids</taxon>
        <taxon>Asterales</taxon>
        <taxon>Asteraceae</taxon>
        <taxon>Asteroideae</taxon>
        <taxon>Anthemideae</taxon>
        <taxon>Anthemidinae</taxon>
        <taxon>Tanacetum</taxon>
    </lineage>
</organism>
<keyword evidence="4" id="KW-1185">Reference proteome</keyword>
<gene>
    <name evidence="3" type="ORF">Tco_0652541</name>
</gene>
<reference evidence="3" key="2">
    <citation type="submission" date="2022-01" db="EMBL/GenBank/DDBJ databases">
        <authorList>
            <person name="Yamashiro T."/>
            <person name="Shiraishi A."/>
            <person name="Satake H."/>
            <person name="Nakayama K."/>
        </authorList>
    </citation>
    <scope>NUCLEOTIDE SEQUENCE</scope>
</reference>
<reference evidence="3" key="1">
    <citation type="journal article" date="2022" name="Int. J. Mol. Sci.">
        <title>Draft Genome of Tanacetum Coccineum: Genomic Comparison of Closely Related Tanacetum-Family Plants.</title>
        <authorList>
            <person name="Yamashiro T."/>
            <person name="Shiraishi A."/>
            <person name="Nakayama K."/>
            <person name="Satake H."/>
        </authorList>
    </citation>
    <scope>NUCLEOTIDE SEQUENCE</scope>
</reference>